<keyword evidence="2" id="KW-0812">Transmembrane</keyword>
<comment type="caution">
    <text evidence="4">The sequence shown here is derived from an EMBL/GenBank/DDBJ whole genome shotgun (WGS) entry which is preliminary data.</text>
</comment>
<evidence type="ECO:0000256" key="1">
    <source>
        <dbReference type="ARBA" id="ARBA00010884"/>
    </source>
</evidence>
<sequence>MRFTTCSDRKTPRVASVALLVLALTLFSPLIITLAFIVYIWTRFQRAPACRSDVSKVTSLQAGTRTMAEVMEILDSIPFRASVPGPISTMLSTLIDLVPSALAKTRVTAGIVYPYPSTFEPIVLESHDGTPICGHLALQSDATRRPAVILASGSRVSKNSHWLLSLALEAYHDWGFHVMAVDLRNRGDSGRCSEAPSSLGYRESDDIMAAAEYLESFGIVSTVGVCGEGMAAAAALLAAGRSKLNRPLGGGVVAIGAYAEAGSEVERLSGPGAFSLLSSARRLLARALWLFRILAGMPEASLDLREYIREVPCQYYEIEEADLYRKASPARIMSEMKIPCLLLHAEDDLMSPVENARALLDAADENPMVAAMIVPCGGHALYGPATGKWFRLALETFFTYWGEYGSQTDGIFELAGIEGIEIFGNPDN</sequence>
<dbReference type="Gene3D" id="3.40.50.1820">
    <property type="entry name" value="alpha/beta hydrolase"/>
    <property type="match status" value="1"/>
</dbReference>
<protein>
    <recommendedName>
        <fullName evidence="3">AB hydrolase-1 domain-containing protein</fullName>
    </recommendedName>
</protein>
<dbReference type="PANTHER" id="PTHR10794">
    <property type="entry name" value="ABHYDROLASE DOMAIN-CONTAINING PROTEIN"/>
    <property type="match status" value="1"/>
</dbReference>
<accession>A0A2N3G4V8</accession>
<keyword evidence="2" id="KW-1133">Transmembrane helix</keyword>
<dbReference type="Pfam" id="PF12697">
    <property type="entry name" value="Abhydrolase_6"/>
    <property type="match status" value="1"/>
</dbReference>
<dbReference type="Proteomes" id="UP000233654">
    <property type="component" value="Unassembled WGS sequence"/>
</dbReference>
<dbReference type="AlphaFoldDB" id="A0A2N3G4V8"/>
<evidence type="ECO:0000313" key="4">
    <source>
        <dbReference type="EMBL" id="PKQ27746.1"/>
    </source>
</evidence>
<gene>
    <name evidence="4" type="ORF">CVT63_06405</name>
</gene>
<organism evidence="4 5">
    <name type="scientific">Candidatus Anoxymicrobium japonicum</name>
    <dbReference type="NCBI Taxonomy" id="2013648"/>
    <lineage>
        <taxon>Bacteria</taxon>
        <taxon>Bacillati</taxon>
        <taxon>Actinomycetota</taxon>
        <taxon>Candidatus Geothermincolia</taxon>
        <taxon>Candidatus Geothermincolales</taxon>
        <taxon>Candidatus Anoxymicrobiaceae</taxon>
        <taxon>Candidatus Anoxymicrobium</taxon>
    </lineage>
</organism>
<dbReference type="InterPro" id="IPR000073">
    <property type="entry name" value="AB_hydrolase_1"/>
</dbReference>
<dbReference type="SUPFAM" id="SSF53474">
    <property type="entry name" value="alpha/beta-Hydrolases"/>
    <property type="match status" value="1"/>
</dbReference>
<dbReference type="GO" id="GO:0047372">
    <property type="term" value="F:monoacylglycerol lipase activity"/>
    <property type="evidence" value="ECO:0007669"/>
    <property type="project" value="TreeGrafter"/>
</dbReference>
<dbReference type="PANTHER" id="PTHR10794:SF63">
    <property type="entry name" value="ALPHA_BETA HYDROLASE 1, ISOFORM A"/>
    <property type="match status" value="1"/>
</dbReference>
<proteinExistence type="inferred from homology"/>
<evidence type="ECO:0000313" key="5">
    <source>
        <dbReference type="Proteomes" id="UP000233654"/>
    </source>
</evidence>
<dbReference type="InterPro" id="IPR050960">
    <property type="entry name" value="AB_hydrolase_4_sf"/>
</dbReference>
<dbReference type="EMBL" id="PHEX01000058">
    <property type="protein sequence ID" value="PKQ27746.1"/>
    <property type="molecule type" value="Genomic_DNA"/>
</dbReference>
<reference evidence="4 5" key="1">
    <citation type="journal article" date="2017" name="ISME J.">
        <title>Potential for microbial H2 and metal transformations associated with novel bacteria and archaea in deep terrestrial subsurface sediments.</title>
        <authorList>
            <person name="Hernsdorf A.W."/>
            <person name="Amano Y."/>
            <person name="Miyakawa K."/>
            <person name="Ise K."/>
            <person name="Suzuki Y."/>
            <person name="Anantharaman K."/>
            <person name="Probst A."/>
            <person name="Burstein D."/>
            <person name="Thomas B.C."/>
            <person name="Banfield J.F."/>
        </authorList>
    </citation>
    <scope>NUCLEOTIDE SEQUENCE [LARGE SCALE GENOMIC DNA]</scope>
    <source>
        <strain evidence="4">HGW-Actinobacteria-3</strain>
    </source>
</reference>
<dbReference type="GO" id="GO:0034338">
    <property type="term" value="F:short-chain carboxylesterase activity"/>
    <property type="evidence" value="ECO:0007669"/>
    <property type="project" value="TreeGrafter"/>
</dbReference>
<feature type="domain" description="AB hydrolase-1" evidence="3">
    <location>
        <begin position="148"/>
        <end position="382"/>
    </location>
</feature>
<feature type="transmembrane region" description="Helical" evidence="2">
    <location>
        <begin position="17"/>
        <end position="41"/>
    </location>
</feature>
<evidence type="ECO:0000259" key="3">
    <source>
        <dbReference type="Pfam" id="PF12697"/>
    </source>
</evidence>
<keyword evidence="2" id="KW-0472">Membrane</keyword>
<name>A0A2N3G4V8_9ACTN</name>
<dbReference type="InterPro" id="IPR029058">
    <property type="entry name" value="AB_hydrolase_fold"/>
</dbReference>
<evidence type="ECO:0000256" key="2">
    <source>
        <dbReference type="SAM" id="Phobius"/>
    </source>
</evidence>
<comment type="similarity">
    <text evidence="1">Belongs to the AB hydrolase superfamily. AB hydrolase 4 family.</text>
</comment>